<evidence type="ECO:0000313" key="2">
    <source>
        <dbReference type="EMBL" id="EFC51115.1"/>
    </source>
</evidence>
<feature type="compositionally biased region" description="Basic and acidic residues" evidence="1">
    <location>
        <begin position="1"/>
        <end position="12"/>
    </location>
</feature>
<protein>
    <submittedName>
        <fullName evidence="2">Uncharacterized protein</fullName>
    </submittedName>
</protein>
<reference evidence="2 3" key="1">
    <citation type="submission" date="2010-01" db="EMBL/GenBank/DDBJ databases">
        <authorList>
            <person name="Weinstock G."/>
            <person name="Sodergren E."/>
            <person name="Clifton S."/>
            <person name="Fulton L."/>
            <person name="Fulton B."/>
            <person name="Courtney L."/>
            <person name="Fronick C."/>
            <person name="Harrison M."/>
            <person name="Strong C."/>
            <person name="Farmer C."/>
            <person name="Delahaunty K."/>
            <person name="Markovic C."/>
            <person name="Hall O."/>
            <person name="Minx P."/>
            <person name="Tomlinson C."/>
            <person name="Mitreva M."/>
            <person name="Nelson J."/>
            <person name="Hou S."/>
            <person name="Wollam A."/>
            <person name="Pepin K.H."/>
            <person name="Johnson M."/>
            <person name="Bhonagiri V."/>
            <person name="Nash W.E."/>
            <person name="Warren W."/>
            <person name="Chinwalla A."/>
            <person name="Mardis E.R."/>
            <person name="Wilson R.K."/>
        </authorList>
    </citation>
    <scope>NUCLEOTIDE SEQUENCE [LARGE SCALE GENOMIC DNA]</scope>
    <source>
        <strain evidence="2 3">NJ9703</strain>
    </source>
</reference>
<proteinExistence type="predicted"/>
<evidence type="ECO:0000256" key="1">
    <source>
        <dbReference type="SAM" id="MobiDB-lite"/>
    </source>
</evidence>
<name>A0A9W5IP87_NEISU</name>
<organism evidence="2 3">
    <name type="scientific">Neisseria subflava NJ9703</name>
    <dbReference type="NCBI Taxonomy" id="546268"/>
    <lineage>
        <taxon>Bacteria</taxon>
        <taxon>Pseudomonadati</taxon>
        <taxon>Pseudomonadota</taxon>
        <taxon>Betaproteobacteria</taxon>
        <taxon>Neisseriales</taxon>
        <taxon>Neisseriaceae</taxon>
        <taxon>Neisseria</taxon>
    </lineage>
</organism>
<comment type="caution">
    <text evidence="2">The sequence shown here is derived from an EMBL/GenBank/DDBJ whole genome shotgun (WGS) entry which is preliminary data.</text>
</comment>
<dbReference type="AlphaFoldDB" id="A0A9W5IP87"/>
<dbReference type="EMBL" id="ACEO02000014">
    <property type="protein sequence ID" value="EFC51115.1"/>
    <property type="molecule type" value="Genomic_DNA"/>
</dbReference>
<accession>A0A9W5IP87</accession>
<evidence type="ECO:0000313" key="3">
    <source>
        <dbReference type="Proteomes" id="UP000004621"/>
    </source>
</evidence>
<gene>
    <name evidence="2" type="ORF">NEISUBOT_05449</name>
</gene>
<sequence>MSLWHDGADKKRGNPPQDCPNTSNQRFTLHKQYRLSPAALQMQLNSASVNFHFGHCTEIL</sequence>
<dbReference type="Proteomes" id="UP000004621">
    <property type="component" value="Unassembled WGS sequence"/>
</dbReference>
<feature type="region of interest" description="Disordered" evidence="1">
    <location>
        <begin position="1"/>
        <end position="24"/>
    </location>
</feature>